<dbReference type="EMBL" id="CP072362">
    <property type="protein sequence ID" value="QUB77007.1"/>
    <property type="molecule type" value="Genomic_DNA"/>
</dbReference>
<evidence type="ECO:0000313" key="2">
    <source>
        <dbReference type="EMBL" id="QUB77007.1"/>
    </source>
</evidence>
<name>A0ABX7XVB0_9BACT</name>
<feature type="region of interest" description="Disordered" evidence="1">
    <location>
        <begin position="1"/>
        <end position="21"/>
    </location>
</feature>
<dbReference type="RefSeq" id="WP_021673172.1">
    <property type="nucleotide sequence ID" value="NZ_CP072359.1"/>
</dbReference>
<sequence>MTEKKEVKSAPKAAKKAPAKKASTKKAVVAVNAENVGFKAGDVYNALAAEAKALTVAEIAKAAKISTEEVYLGIGWLFKEGKVKGEDGKIALA</sequence>
<accession>A0ABX7XVB0</accession>
<organism evidence="2 3">
    <name type="scientific">Prevotella melaninogenica</name>
    <dbReference type="NCBI Taxonomy" id="28132"/>
    <lineage>
        <taxon>Bacteria</taxon>
        <taxon>Pseudomonadati</taxon>
        <taxon>Bacteroidota</taxon>
        <taxon>Bacteroidia</taxon>
        <taxon>Bacteroidales</taxon>
        <taxon>Prevotellaceae</taxon>
        <taxon>Prevotella</taxon>
    </lineage>
</organism>
<proteinExistence type="predicted"/>
<dbReference type="Pfam" id="PF10771">
    <property type="entry name" value="DUF2582"/>
    <property type="match status" value="1"/>
</dbReference>
<dbReference type="InterPro" id="IPR036388">
    <property type="entry name" value="WH-like_DNA-bd_sf"/>
</dbReference>
<gene>
    <name evidence="2" type="ORF">J5A58_09695</name>
</gene>
<dbReference type="Gene3D" id="1.10.10.10">
    <property type="entry name" value="Winged helix-like DNA-binding domain superfamily/Winged helix DNA-binding domain"/>
    <property type="match status" value="1"/>
</dbReference>
<dbReference type="Proteomes" id="UP000682195">
    <property type="component" value="Chromosome 2"/>
</dbReference>
<dbReference type="InterPro" id="IPR019707">
    <property type="entry name" value="DUF2582"/>
</dbReference>
<evidence type="ECO:0000313" key="3">
    <source>
        <dbReference type="Proteomes" id="UP000682195"/>
    </source>
</evidence>
<reference evidence="2 3" key="1">
    <citation type="submission" date="2021-03" db="EMBL/GenBank/DDBJ databases">
        <title>Human Oral Microbial Genomes.</title>
        <authorList>
            <person name="Johnston C.D."/>
            <person name="Chen T."/>
            <person name="Dewhirst F.E."/>
        </authorList>
    </citation>
    <scope>NUCLEOTIDE SEQUENCE [LARGE SCALE GENOMIC DNA]</scope>
    <source>
        <strain evidence="2 3">F0054</strain>
    </source>
</reference>
<keyword evidence="3" id="KW-1185">Reference proteome</keyword>
<protein>
    <submittedName>
        <fullName evidence="2">Winged helix-turn-helix domain-containing protein</fullName>
    </submittedName>
</protein>
<evidence type="ECO:0000256" key="1">
    <source>
        <dbReference type="SAM" id="MobiDB-lite"/>
    </source>
</evidence>